<evidence type="ECO:0000256" key="1">
    <source>
        <dbReference type="ARBA" id="ARBA00004141"/>
    </source>
</evidence>
<dbReference type="CDD" id="cd13132">
    <property type="entry name" value="MATE_eukaryotic"/>
    <property type="match status" value="1"/>
</dbReference>
<feature type="transmembrane region" description="Helical" evidence="6">
    <location>
        <begin position="486"/>
        <end position="506"/>
    </location>
</feature>
<feature type="transmembrane region" description="Helical" evidence="6">
    <location>
        <begin position="188"/>
        <end position="210"/>
    </location>
</feature>
<feature type="transmembrane region" description="Helical" evidence="6">
    <location>
        <begin position="111"/>
        <end position="137"/>
    </location>
</feature>
<dbReference type="NCBIfam" id="TIGR00797">
    <property type="entry name" value="matE"/>
    <property type="match status" value="1"/>
</dbReference>
<feature type="transmembrane region" description="Helical" evidence="6">
    <location>
        <begin position="260"/>
        <end position="283"/>
    </location>
</feature>
<keyword evidence="3 6" id="KW-0812">Transmembrane</keyword>
<organism evidence="7 8">
    <name type="scientific">Macleaya cordata</name>
    <name type="common">Five-seeded plume-poppy</name>
    <name type="synonym">Bocconia cordata</name>
    <dbReference type="NCBI Taxonomy" id="56857"/>
    <lineage>
        <taxon>Eukaryota</taxon>
        <taxon>Viridiplantae</taxon>
        <taxon>Streptophyta</taxon>
        <taxon>Embryophyta</taxon>
        <taxon>Tracheophyta</taxon>
        <taxon>Spermatophyta</taxon>
        <taxon>Magnoliopsida</taxon>
        <taxon>Ranunculales</taxon>
        <taxon>Papaveraceae</taxon>
        <taxon>Papaveroideae</taxon>
        <taxon>Macleaya</taxon>
    </lineage>
</organism>
<comment type="caution">
    <text evidence="7">The sequence shown here is derived from an EMBL/GenBank/DDBJ whole genome shotgun (WGS) entry which is preliminary data.</text>
</comment>
<dbReference type="InterPro" id="IPR045069">
    <property type="entry name" value="MATE_euk"/>
</dbReference>
<dbReference type="OMA" id="WEGMICG"/>
<proteinExistence type="inferred from homology"/>
<evidence type="ECO:0000256" key="2">
    <source>
        <dbReference type="ARBA" id="ARBA00010199"/>
    </source>
</evidence>
<dbReference type="GO" id="GO:0016020">
    <property type="term" value="C:membrane"/>
    <property type="evidence" value="ECO:0007669"/>
    <property type="project" value="UniProtKB-SubCell"/>
</dbReference>
<feature type="transmembrane region" description="Helical" evidence="6">
    <location>
        <begin position="512"/>
        <end position="533"/>
    </location>
</feature>
<keyword evidence="5 6" id="KW-0472">Membrane</keyword>
<dbReference type="EMBL" id="MVGT01001902">
    <property type="protein sequence ID" value="OVA10464.1"/>
    <property type="molecule type" value="Genomic_DNA"/>
</dbReference>
<dbReference type="Pfam" id="PF01554">
    <property type="entry name" value="MatE"/>
    <property type="match status" value="2"/>
</dbReference>
<feature type="transmembrane region" description="Helical" evidence="6">
    <location>
        <begin position="289"/>
        <end position="310"/>
    </location>
</feature>
<evidence type="ECO:0000256" key="4">
    <source>
        <dbReference type="ARBA" id="ARBA00022989"/>
    </source>
</evidence>
<dbReference type="InParanoid" id="A0A200QJ47"/>
<feature type="transmembrane region" description="Helical" evidence="6">
    <location>
        <begin position="222"/>
        <end position="240"/>
    </location>
</feature>
<evidence type="ECO:0000256" key="6">
    <source>
        <dbReference type="RuleBase" id="RU004914"/>
    </source>
</evidence>
<sequence>MDGKYGGSWRDGDRGLARATEIPTEFATAGTFHGEIHNTLGWDAKYEEMQITLTVGCLSGSKFCRNLLYDDILLKPTNGSTDFSGQDEDPQHHQYTTTWQPSEVVEEIKQLYAIALPLIITGLLFYGKAVISMLFMGRLGKEVLAGGSLSIGFANITGYSILTGLAMGMEAISSQAYGAKQWILMGHALQCTVVILIAASLPISFLWLNVEPILIYCGQDPSIASIASTYLTFSLPDLLFQSFINPLKIYLRSQNITQPLIHSAAFALALHAPINYFLVYHLGLGLRGISIAAALTDLNLLTFLFLYLYISGIHKKSWQGWSLECFREWRPIMSLAIPSCISVCLEWWWYELMIVFSGLLVDAAEAVASMGILIQTTSLVYIFPSALSLAVSTRVGNELGANRPDRARVSTQVALACAVFTGLIAMSFTTTLRDTWGRAFTKDKAILSLTAMAMPVVGLCELGNCPQTTGCGVLRGSARPSLGANINLGSFYGVGMPIAVIMGFVLDMGFMGLWLGLLAAQATCALVMTFILLGTDWGLEAKRARQLTGTNAAVVEGEEEEEEP</sequence>
<feature type="transmembrane region" description="Helical" evidence="6">
    <location>
        <begin position="370"/>
        <end position="392"/>
    </location>
</feature>
<feature type="transmembrane region" description="Helical" evidence="6">
    <location>
        <begin position="445"/>
        <end position="465"/>
    </location>
</feature>
<gene>
    <name evidence="7" type="ORF">BVC80_8983g39</name>
</gene>
<name>A0A200QJ47_MACCD</name>
<dbReference type="GO" id="GO:0015297">
    <property type="term" value="F:antiporter activity"/>
    <property type="evidence" value="ECO:0007669"/>
    <property type="project" value="InterPro"/>
</dbReference>
<comment type="subcellular location">
    <subcellularLocation>
        <location evidence="1">Membrane</location>
        <topology evidence="1">Multi-pass membrane protein</topology>
    </subcellularLocation>
</comment>
<dbReference type="InterPro" id="IPR002528">
    <property type="entry name" value="MATE_fam"/>
</dbReference>
<evidence type="ECO:0000313" key="8">
    <source>
        <dbReference type="Proteomes" id="UP000195402"/>
    </source>
</evidence>
<feature type="transmembrane region" description="Helical" evidence="6">
    <location>
        <begin position="413"/>
        <end position="433"/>
    </location>
</feature>
<comment type="similarity">
    <text evidence="2 6">Belongs to the multi antimicrobial extrusion (MATE) (TC 2.A.66.1) family.</text>
</comment>
<keyword evidence="8" id="KW-1185">Reference proteome</keyword>
<evidence type="ECO:0000256" key="5">
    <source>
        <dbReference type="ARBA" id="ARBA00023136"/>
    </source>
</evidence>
<dbReference type="GO" id="GO:1990961">
    <property type="term" value="P:xenobiotic detoxification by transmembrane export across the plasma membrane"/>
    <property type="evidence" value="ECO:0007669"/>
    <property type="project" value="InterPro"/>
</dbReference>
<dbReference type="GO" id="GO:0042910">
    <property type="term" value="F:xenobiotic transmembrane transporter activity"/>
    <property type="evidence" value="ECO:0007669"/>
    <property type="project" value="InterPro"/>
</dbReference>
<dbReference type="Proteomes" id="UP000195402">
    <property type="component" value="Unassembled WGS sequence"/>
</dbReference>
<feature type="transmembrane region" description="Helical" evidence="6">
    <location>
        <begin position="143"/>
        <end position="167"/>
    </location>
</feature>
<dbReference type="PANTHER" id="PTHR11206">
    <property type="entry name" value="MULTIDRUG RESISTANCE PROTEIN"/>
    <property type="match status" value="1"/>
</dbReference>
<dbReference type="OrthoDB" id="2126698at2759"/>
<accession>A0A200QJ47</accession>
<reference evidence="7 8" key="1">
    <citation type="journal article" date="2017" name="Mol. Plant">
        <title>The Genome of Medicinal Plant Macleaya cordata Provides New Insights into Benzylisoquinoline Alkaloids Metabolism.</title>
        <authorList>
            <person name="Liu X."/>
            <person name="Liu Y."/>
            <person name="Huang P."/>
            <person name="Ma Y."/>
            <person name="Qing Z."/>
            <person name="Tang Q."/>
            <person name="Cao H."/>
            <person name="Cheng P."/>
            <person name="Zheng Y."/>
            <person name="Yuan Z."/>
            <person name="Zhou Y."/>
            <person name="Liu J."/>
            <person name="Tang Z."/>
            <person name="Zhuo Y."/>
            <person name="Zhang Y."/>
            <person name="Yu L."/>
            <person name="Huang J."/>
            <person name="Yang P."/>
            <person name="Peng Q."/>
            <person name="Zhang J."/>
            <person name="Jiang W."/>
            <person name="Zhang Z."/>
            <person name="Lin K."/>
            <person name="Ro D.K."/>
            <person name="Chen X."/>
            <person name="Xiong X."/>
            <person name="Shang Y."/>
            <person name="Huang S."/>
            <person name="Zeng J."/>
        </authorList>
    </citation>
    <scope>NUCLEOTIDE SEQUENCE [LARGE SCALE GENOMIC DNA]</scope>
    <source>
        <strain evidence="8">cv. BLH2017</strain>
        <tissue evidence="7">Root</tissue>
    </source>
</reference>
<feature type="transmembrane region" description="Helical" evidence="6">
    <location>
        <begin position="331"/>
        <end position="350"/>
    </location>
</feature>
<evidence type="ECO:0000256" key="3">
    <source>
        <dbReference type="ARBA" id="ARBA00022692"/>
    </source>
</evidence>
<evidence type="ECO:0000313" key="7">
    <source>
        <dbReference type="EMBL" id="OVA10464.1"/>
    </source>
</evidence>
<keyword evidence="4 6" id="KW-1133">Transmembrane helix</keyword>
<protein>
    <recommendedName>
        <fullName evidence="6">Protein DETOXIFICATION</fullName>
    </recommendedName>
    <alternativeName>
        <fullName evidence="6">Multidrug and toxic compound extrusion protein</fullName>
    </alternativeName>
</protein>
<dbReference type="AlphaFoldDB" id="A0A200QJ47"/>